<organism evidence="2 3">
    <name type="scientific">Liquidambar formosana</name>
    <name type="common">Formosan gum</name>
    <dbReference type="NCBI Taxonomy" id="63359"/>
    <lineage>
        <taxon>Eukaryota</taxon>
        <taxon>Viridiplantae</taxon>
        <taxon>Streptophyta</taxon>
        <taxon>Embryophyta</taxon>
        <taxon>Tracheophyta</taxon>
        <taxon>Spermatophyta</taxon>
        <taxon>Magnoliopsida</taxon>
        <taxon>eudicotyledons</taxon>
        <taxon>Gunneridae</taxon>
        <taxon>Pentapetalae</taxon>
        <taxon>Saxifragales</taxon>
        <taxon>Altingiaceae</taxon>
        <taxon>Liquidambar</taxon>
    </lineage>
</organism>
<sequence>MKGKVKSGFCVALLAMMMVVMAHCRANASLTNNDNSRGCNGPVHECDSQLELLLDTEINVRLLAEVGVPVTTNTFVPTSPVANCGRNTRNTISCLQSGKNNCRDLFDRNCGLQ</sequence>
<dbReference type="EMBL" id="JBBPBK010000013">
    <property type="protein sequence ID" value="KAK9272150.1"/>
    <property type="molecule type" value="Genomic_DNA"/>
</dbReference>
<gene>
    <name evidence="2" type="ORF">L1049_002521</name>
</gene>
<feature type="signal peptide" evidence="1">
    <location>
        <begin position="1"/>
        <end position="22"/>
    </location>
</feature>
<keyword evidence="1" id="KW-0732">Signal</keyword>
<keyword evidence="3" id="KW-1185">Reference proteome</keyword>
<accession>A0AAP0NI07</accession>
<proteinExistence type="predicted"/>
<feature type="chain" id="PRO_5042822218" evidence="1">
    <location>
        <begin position="23"/>
        <end position="113"/>
    </location>
</feature>
<evidence type="ECO:0000313" key="2">
    <source>
        <dbReference type="EMBL" id="KAK9272150.1"/>
    </source>
</evidence>
<reference evidence="2 3" key="1">
    <citation type="journal article" date="2024" name="Plant J.">
        <title>Genome sequences and population genomics reveal climatic adaptation and genomic divergence between two closely related sweetgum species.</title>
        <authorList>
            <person name="Xu W.Q."/>
            <person name="Ren C.Q."/>
            <person name="Zhang X.Y."/>
            <person name="Comes H.P."/>
            <person name="Liu X.H."/>
            <person name="Li Y.G."/>
            <person name="Kettle C.J."/>
            <person name="Jalonen R."/>
            <person name="Gaisberger H."/>
            <person name="Ma Y.Z."/>
            <person name="Qiu Y.X."/>
        </authorList>
    </citation>
    <scope>NUCLEOTIDE SEQUENCE [LARGE SCALE GENOMIC DNA]</scope>
    <source>
        <strain evidence="2">Hangzhou</strain>
    </source>
</reference>
<comment type="caution">
    <text evidence="2">The sequence shown here is derived from an EMBL/GenBank/DDBJ whole genome shotgun (WGS) entry which is preliminary data.</text>
</comment>
<dbReference type="Proteomes" id="UP001415857">
    <property type="component" value="Unassembled WGS sequence"/>
</dbReference>
<evidence type="ECO:0000313" key="3">
    <source>
        <dbReference type="Proteomes" id="UP001415857"/>
    </source>
</evidence>
<dbReference type="AlphaFoldDB" id="A0AAP0NI07"/>
<evidence type="ECO:0000256" key="1">
    <source>
        <dbReference type="SAM" id="SignalP"/>
    </source>
</evidence>
<protein>
    <submittedName>
        <fullName evidence="2">Uncharacterized protein</fullName>
    </submittedName>
</protein>
<name>A0AAP0NI07_LIQFO</name>